<organism evidence="1 2">
    <name type="scientific">Acinetobacter rongchengensis</name>
    <dbReference type="NCBI Taxonomy" id="2419601"/>
    <lineage>
        <taxon>Bacteria</taxon>
        <taxon>Pseudomonadati</taxon>
        <taxon>Pseudomonadota</taxon>
        <taxon>Gammaproteobacteria</taxon>
        <taxon>Moraxellales</taxon>
        <taxon>Moraxellaceae</taxon>
        <taxon>Acinetobacter</taxon>
    </lineage>
</organism>
<dbReference type="AlphaFoldDB" id="A0A3A8ES77"/>
<accession>A0A3A8ES77</accession>
<comment type="caution">
    <text evidence="1">The sequence shown here is derived from an EMBL/GenBank/DDBJ whole genome shotgun (WGS) entry which is preliminary data.</text>
</comment>
<reference evidence="1 2" key="1">
    <citation type="submission" date="2018-09" db="EMBL/GenBank/DDBJ databases">
        <title>The draft genome of Acinetobacter spp. strains.</title>
        <authorList>
            <person name="Qin J."/>
            <person name="Feng Y."/>
            <person name="Zong Z."/>
        </authorList>
    </citation>
    <scope>NUCLEOTIDE SEQUENCE [LARGE SCALE GENOMIC DNA]</scope>
    <source>
        <strain evidence="1 2">WCHAc060115</strain>
    </source>
</reference>
<evidence type="ECO:0000313" key="1">
    <source>
        <dbReference type="EMBL" id="RKG37732.1"/>
    </source>
</evidence>
<dbReference type="EMBL" id="RAXT01000017">
    <property type="protein sequence ID" value="RKG37732.1"/>
    <property type="molecule type" value="Genomic_DNA"/>
</dbReference>
<gene>
    <name evidence="1" type="ORF">D7V20_09960</name>
</gene>
<proteinExistence type="predicted"/>
<evidence type="ECO:0000313" key="2">
    <source>
        <dbReference type="Proteomes" id="UP000280405"/>
    </source>
</evidence>
<protein>
    <submittedName>
        <fullName evidence="1">Uncharacterized protein</fullName>
    </submittedName>
</protein>
<keyword evidence="2" id="KW-1185">Reference proteome</keyword>
<name>A0A3A8ES77_9GAMM</name>
<dbReference type="Proteomes" id="UP000280405">
    <property type="component" value="Unassembled WGS sequence"/>
</dbReference>
<sequence>MEYVFTIFIIFVSFIVTKCETIFHFSEISSNTSITAKVAKMGNSDDIYYLLQEALPELKKQEIP</sequence>